<dbReference type="AlphaFoldDB" id="A0AA88GZ26"/>
<dbReference type="EMBL" id="PYSW02000009">
    <property type="protein sequence ID" value="KAG2388619.1"/>
    <property type="molecule type" value="Genomic_DNA"/>
</dbReference>
<comment type="caution">
    <text evidence="3">The sequence shown here is derived from an EMBL/GenBank/DDBJ whole genome shotgun (WGS) entry which is preliminary data.</text>
</comment>
<evidence type="ECO:0000256" key="1">
    <source>
        <dbReference type="SAM" id="MobiDB-lite"/>
    </source>
</evidence>
<feature type="compositionally biased region" description="Polar residues" evidence="1">
    <location>
        <begin position="1"/>
        <end position="20"/>
    </location>
</feature>
<dbReference type="RefSeq" id="XP_044552611.1">
    <property type="nucleotide sequence ID" value="XM_044695589.1"/>
</dbReference>
<protein>
    <recommendedName>
        <fullName evidence="5">Transmembrane protein</fullName>
    </recommendedName>
</protein>
<keyword evidence="2" id="KW-0812">Transmembrane</keyword>
<evidence type="ECO:0000256" key="2">
    <source>
        <dbReference type="SAM" id="Phobius"/>
    </source>
</evidence>
<feature type="transmembrane region" description="Helical" evidence="2">
    <location>
        <begin position="168"/>
        <end position="186"/>
    </location>
</feature>
<feature type="transmembrane region" description="Helical" evidence="2">
    <location>
        <begin position="127"/>
        <end position="148"/>
    </location>
</feature>
<feature type="transmembrane region" description="Helical" evidence="2">
    <location>
        <begin position="41"/>
        <end position="64"/>
    </location>
</feature>
<proteinExistence type="predicted"/>
<dbReference type="GeneID" id="68092520"/>
<evidence type="ECO:0000313" key="3">
    <source>
        <dbReference type="EMBL" id="KAG2388619.1"/>
    </source>
</evidence>
<organism evidence="3 4">
    <name type="scientific">Naegleria lovaniensis</name>
    <name type="common">Amoeba</name>
    <dbReference type="NCBI Taxonomy" id="51637"/>
    <lineage>
        <taxon>Eukaryota</taxon>
        <taxon>Discoba</taxon>
        <taxon>Heterolobosea</taxon>
        <taxon>Tetramitia</taxon>
        <taxon>Eutetramitia</taxon>
        <taxon>Vahlkampfiidae</taxon>
        <taxon>Naegleria</taxon>
    </lineage>
</organism>
<sequence length="204" mass="23026">MSKKPSNSPTQQVSNKQQDLSDQEDDVSPQIRPAFTGFQKFMNAIFIISMCIDYLLSGFGYVYYTKDAMQSMTIFETLDGISSTPGQPKQIIGIGILSMLLTQLGWIYIALGILGLLSLFAFTRRSMLLFLMSLVMVITTCTKILYIIKNNPHETLSSELIEIVKFEVVRLVIALLVWFISFVEYVRIEKYLPGASVAPKNKQD</sequence>
<evidence type="ECO:0000313" key="4">
    <source>
        <dbReference type="Proteomes" id="UP000816034"/>
    </source>
</evidence>
<gene>
    <name evidence="3" type="ORF">C9374_000058</name>
</gene>
<accession>A0AA88GZ26</accession>
<evidence type="ECO:0008006" key="5">
    <source>
        <dbReference type="Google" id="ProtNLM"/>
    </source>
</evidence>
<reference evidence="3 4" key="1">
    <citation type="journal article" date="2018" name="BMC Genomics">
        <title>The genome of Naegleria lovaniensis, the basis for a comparative approach to unravel pathogenicity factors of the human pathogenic amoeba N. fowleri.</title>
        <authorList>
            <person name="Liechti N."/>
            <person name="Schurch N."/>
            <person name="Bruggmann R."/>
            <person name="Wittwer M."/>
        </authorList>
    </citation>
    <scope>NUCLEOTIDE SEQUENCE [LARGE SCALE GENOMIC DNA]</scope>
    <source>
        <strain evidence="3 4">ATCC 30569</strain>
    </source>
</reference>
<name>A0AA88GZ26_NAELO</name>
<dbReference type="Proteomes" id="UP000816034">
    <property type="component" value="Unassembled WGS sequence"/>
</dbReference>
<keyword evidence="2" id="KW-1133">Transmembrane helix</keyword>
<keyword evidence="4" id="KW-1185">Reference proteome</keyword>
<feature type="region of interest" description="Disordered" evidence="1">
    <location>
        <begin position="1"/>
        <end position="27"/>
    </location>
</feature>
<feature type="transmembrane region" description="Helical" evidence="2">
    <location>
        <begin position="91"/>
        <end position="120"/>
    </location>
</feature>
<keyword evidence="2" id="KW-0472">Membrane</keyword>